<evidence type="ECO:0000313" key="3">
    <source>
        <dbReference type="WBParaSite" id="ACRNAN_Path_690.g2578.t1"/>
    </source>
</evidence>
<dbReference type="AlphaFoldDB" id="A0A914CBH2"/>
<reference evidence="3" key="1">
    <citation type="submission" date="2022-11" db="UniProtKB">
        <authorList>
            <consortium name="WormBaseParasite"/>
        </authorList>
    </citation>
    <scope>IDENTIFICATION</scope>
</reference>
<evidence type="ECO:0000256" key="1">
    <source>
        <dbReference type="SAM" id="MobiDB-lite"/>
    </source>
</evidence>
<name>A0A914CBH2_9BILA</name>
<organism evidence="2 3">
    <name type="scientific">Acrobeloides nanus</name>
    <dbReference type="NCBI Taxonomy" id="290746"/>
    <lineage>
        <taxon>Eukaryota</taxon>
        <taxon>Metazoa</taxon>
        <taxon>Ecdysozoa</taxon>
        <taxon>Nematoda</taxon>
        <taxon>Chromadorea</taxon>
        <taxon>Rhabditida</taxon>
        <taxon>Tylenchina</taxon>
        <taxon>Cephalobomorpha</taxon>
        <taxon>Cephaloboidea</taxon>
        <taxon>Cephalobidae</taxon>
        <taxon>Acrobeloides</taxon>
    </lineage>
</organism>
<proteinExistence type="predicted"/>
<protein>
    <submittedName>
        <fullName evidence="3">Reverse transcriptase</fullName>
    </submittedName>
</protein>
<dbReference type="Proteomes" id="UP000887540">
    <property type="component" value="Unplaced"/>
</dbReference>
<sequence length="114" mass="13078">MLMGLEASRSSIDLSLNDDKIEHVDKFKYLGVDLDPKICYVNDAQRITIKCKQAMGALNCVARKWTPRQVFKKLYSATIETMPLYAVEAWYPSPSWSPIPLRSSRNPPPSYRVR</sequence>
<evidence type="ECO:0000313" key="2">
    <source>
        <dbReference type="Proteomes" id="UP000887540"/>
    </source>
</evidence>
<dbReference type="WBParaSite" id="ACRNAN_Path_690.g2578.t1">
    <property type="protein sequence ID" value="ACRNAN_Path_690.g2578.t1"/>
    <property type="gene ID" value="ACRNAN_Path_690.g2578"/>
</dbReference>
<keyword evidence="2" id="KW-1185">Reference proteome</keyword>
<accession>A0A914CBH2</accession>
<feature type="region of interest" description="Disordered" evidence="1">
    <location>
        <begin position="93"/>
        <end position="114"/>
    </location>
</feature>